<dbReference type="PANTHER" id="PTHR47477">
    <property type="entry name" value="TNF RECEPTOR-ASSOCIATED FACTOR HOMOLOG 1A"/>
    <property type="match status" value="1"/>
</dbReference>
<feature type="domain" description="MATH" evidence="1">
    <location>
        <begin position="1"/>
        <end position="42"/>
    </location>
</feature>
<name>A0AA88ATS3_FICCA</name>
<proteinExistence type="predicted"/>
<dbReference type="PROSITE" id="PS50144">
    <property type="entry name" value="MATH"/>
    <property type="match status" value="1"/>
</dbReference>
<organism evidence="2 3">
    <name type="scientific">Ficus carica</name>
    <name type="common">Common fig</name>
    <dbReference type="NCBI Taxonomy" id="3494"/>
    <lineage>
        <taxon>Eukaryota</taxon>
        <taxon>Viridiplantae</taxon>
        <taxon>Streptophyta</taxon>
        <taxon>Embryophyta</taxon>
        <taxon>Tracheophyta</taxon>
        <taxon>Spermatophyta</taxon>
        <taxon>Magnoliopsida</taxon>
        <taxon>eudicotyledons</taxon>
        <taxon>Gunneridae</taxon>
        <taxon>Pentapetalae</taxon>
        <taxon>rosids</taxon>
        <taxon>fabids</taxon>
        <taxon>Rosales</taxon>
        <taxon>Moraceae</taxon>
        <taxon>Ficeae</taxon>
        <taxon>Ficus</taxon>
    </lineage>
</organism>
<evidence type="ECO:0000313" key="2">
    <source>
        <dbReference type="EMBL" id="GMN53488.1"/>
    </source>
</evidence>
<reference evidence="2" key="1">
    <citation type="submission" date="2023-07" db="EMBL/GenBank/DDBJ databases">
        <title>draft genome sequence of fig (Ficus carica).</title>
        <authorList>
            <person name="Takahashi T."/>
            <person name="Nishimura K."/>
        </authorList>
    </citation>
    <scope>NUCLEOTIDE SEQUENCE</scope>
</reference>
<keyword evidence="3" id="KW-1185">Reference proteome</keyword>
<dbReference type="InterPro" id="IPR008974">
    <property type="entry name" value="TRAF-like"/>
</dbReference>
<accession>A0AA88ATS3</accession>
<dbReference type="EMBL" id="BTGU01000046">
    <property type="protein sequence ID" value="GMN53488.1"/>
    <property type="molecule type" value="Genomic_DNA"/>
</dbReference>
<dbReference type="AlphaFoldDB" id="A0AA88ATS3"/>
<dbReference type="PANTHER" id="PTHR47477:SF8">
    <property type="entry name" value="TNF RECEPTOR-ASSOCIATED FACTOR HOMOLOG 1A"/>
    <property type="match status" value="1"/>
</dbReference>
<dbReference type="SUPFAM" id="SSF49599">
    <property type="entry name" value="TRAF domain-like"/>
    <property type="match status" value="1"/>
</dbReference>
<dbReference type="Proteomes" id="UP001187192">
    <property type="component" value="Unassembled WGS sequence"/>
</dbReference>
<dbReference type="InterPro" id="IPR055327">
    <property type="entry name" value="TRAF1A/B"/>
</dbReference>
<dbReference type="SMART" id="SM00061">
    <property type="entry name" value="MATH"/>
    <property type="match status" value="1"/>
</dbReference>
<gene>
    <name evidence="2" type="ORF">TIFTF001_022629</name>
</gene>
<dbReference type="Pfam" id="PF22486">
    <property type="entry name" value="MATH_2"/>
    <property type="match status" value="1"/>
</dbReference>
<sequence length="332" mass="38724">MKFSQINNRELRSNAFEIGGHRWYILIYPQGCDVDNHLSLFLCVANHDKLLPGWSHLAQFTLAVVSTDPKKSKYSDFCLIGIHEPSISIIPVLFCREKADRPFCCLDCDYRRELLRVYMTNVEQIFRRFAEERRDKLGELIEDKARWSSFCAFWSEVDQSAKCRMSREKTDAIFEVVIKHFFIEKEVTSTLVMDSLYSGLKALEGPSKGKESRVKLQEAEETPAPIVCVEKDAFVLVEDIFLLFERVVTEPLPPKDEKGPRCRIKDVYSSNDFDKDSIERDERRLTELGRRILEIFVLSYIFSNKFEVAYQEDVALKMQEKLILEEERSKGK</sequence>
<evidence type="ECO:0000259" key="1">
    <source>
        <dbReference type="PROSITE" id="PS50144"/>
    </source>
</evidence>
<protein>
    <recommendedName>
        <fullName evidence="1">MATH domain-containing protein</fullName>
    </recommendedName>
</protein>
<evidence type="ECO:0000313" key="3">
    <source>
        <dbReference type="Proteomes" id="UP001187192"/>
    </source>
</evidence>
<dbReference type="InterPro" id="IPR002083">
    <property type="entry name" value="MATH/TRAF_dom"/>
</dbReference>
<dbReference type="Gene3D" id="2.60.210.10">
    <property type="entry name" value="Apoptosis, Tumor Necrosis Factor Receptor Associated Protein 2, Chain A"/>
    <property type="match status" value="1"/>
</dbReference>
<comment type="caution">
    <text evidence="2">The sequence shown here is derived from an EMBL/GenBank/DDBJ whole genome shotgun (WGS) entry which is preliminary data.</text>
</comment>
<dbReference type="CDD" id="cd00121">
    <property type="entry name" value="MATH"/>
    <property type="match status" value="1"/>
</dbReference>